<dbReference type="AlphaFoldDB" id="A0AAV8YS35"/>
<keyword evidence="1" id="KW-0472">Membrane</keyword>
<dbReference type="EMBL" id="JANEYF010001958">
    <property type="protein sequence ID" value="KAJ8953704.1"/>
    <property type="molecule type" value="Genomic_DNA"/>
</dbReference>
<feature type="transmembrane region" description="Helical" evidence="1">
    <location>
        <begin position="71"/>
        <end position="91"/>
    </location>
</feature>
<evidence type="ECO:0000313" key="2">
    <source>
        <dbReference type="EMBL" id="KAJ8953704.1"/>
    </source>
</evidence>
<protein>
    <submittedName>
        <fullName evidence="2">Uncharacterized protein</fullName>
    </submittedName>
</protein>
<sequence length="99" mass="11602">MSGGIYLLRENVTQHLWNYTQELNALEEGNFTKQAEKYLKSFEGALLKAMNKDGWDGEEDEKKIQWSFTGALFYSIIVITTIGELFFYIQYTYRSVYTC</sequence>
<keyword evidence="1" id="KW-1133">Transmembrane helix</keyword>
<dbReference type="SUPFAM" id="SSF81324">
    <property type="entry name" value="Voltage-gated potassium channels"/>
    <property type="match status" value="1"/>
</dbReference>
<name>A0AAV8YS35_9CUCU</name>
<accession>A0AAV8YS35</accession>
<dbReference type="Proteomes" id="UP001162156">
    <property type="component" value="Unassembled WGS sequence"/>
</dbReference>
<organism evidence="2 3">
    <name type="scientific">Rhamnusium bicolor</name>
    <dbReference type="NCBI Taxonomy" id="1586634"/>
    <lineage>
        <taxon>Eukaryota</taxon>
        <taxon>Metazoa</taxon>
        <taxon>Ecdysozoa</taxon>
        <taxon>Arthropoda</taxon>
        <taxon>Hexapoda</taxon>
        <taxon>Insecta</taxon>
        <taxon>Pterygota</taxon>
        <taxon>Neoptera</taxon>
        <taxon>Endopterygota</taxon>
        <taxon>Coleoptera</taxon>
        <taxon>Polyphaga</taxon>
        <taxon>Cucujiformia</taxon>
        <taxon>Chrysomeloidea</taxon>
        <taxon>Cerambycidae</taxon>
        <taxon>Lepturinae</taxon>
        <taxon>Rhagiini</taxon>
        <taxon>Rhamnusium</taxon>
    </lineage>
</organism>
<proteinExistence type="predicted"/>
<keyword evidence="1" id="KW-0812">Transmembrane</keyword>
<comment type="caution">
    <text evidence="2">The sequence shown here is derived from an EMBL/GenBank/DDBJ whole genome shotgun (WGS) entry which is preliminary data.</text>
</comment>
<reference evidence="2" key="1">
    <citation type="journal article" date="2023" name="Insect Mol. Biol.">
        <title>Genome sequencing provides insights into the evolution of gene families encoding plant cell wall-degrading enzymes in longhorned beetles.</title>
        <authorList>
            <person name="Shin N.R."/>
            <person name="Okamura Y."/>
            <person name="Kirsch R."/>
            <person name="Pauchet Y."/>
        </authorList>
    </citation>
    <scope>NUCLEOTIDE SEQUENCE</scope>
    <source>
        <strain evidence="2">RBIC_L_NR</strain>
    </source>
</reference>
<keyword evidence="3" id="KW-1185">Reference proteome</keyword>
<gene>
    <name evidence="2" type="ORF">NQ314_007313</name>
</gene>
<evidence type="ECO:0000256" key="1">
    <source>
        <dbReference type="SAM" id="Phobius"/>
    </source>
</evidence>
<evidence type="ECO:0000313" key="3">
    <source>
        <dbReference type="Proteomes" id="UP001162156"/>
    </source>
</evidence>
<dbReference type="Gene3D" id="1.10.287.70">
    <property type="match status" value="1"/>
</dbReference>